<dbReference type="AlphaFoldDB" id="A0A225V831"/>
<dbReference type="GO" id="GO:0006310">
    <property type="term" value="P:DNA recombination"/>
    <property type="evidence" value="ECO:0007669"/>
    <property type="project" value="UniProtKB-KW"/>
</dbReference>
<dbReference type="EC" id="5.6.2.3" evidence="1"/>
<keyword evidence="4" id="KW-1185">Reference proteome</keyword>
<keyword evidence="1" id="KW-0233">DNA recombination</keyword>
<evidence type="ECO:0000313" key="3">
    <source>
        <dbReference type="EMBL" id="OWZ01452.1"/>
    </source>
</evidence>
<comment type="caution">
    <text evidence="3">The sequence shown here is derived from an EMBL/GenBank/DDBJ whole genome shotgun (WGS) entry which is preliminary data.</text>
</comment>
<keyword evidence="1 3" id="KW-0347">Helicase</keyword>
<comment type="cofactor">
    <cofactor evidence="1">
        <name>Mg(2+)</name>
        <dbReference type="ChEBI" id="CHEBI:18420"/>
    </cofactor>
</comment>
<comment type="catalytic activity">
    <reaction evidence="1">
        <text>ATP + H2O = ADP + phosphate + H(+)</text>
        <dbReference type="Rhea" id="RHEA:13065"/>
        <dbReference type="ChEBI" id="CHEBI:15377"/>
        <dbReference type="ChEBI" id="CHEBI:15378"/>
        <dbReference type="ChEBI" id="CHEBI:30616"/>
        <dbReference type="ChEBI" id="CHEBI:43474"/>
        <dbReference type="ChEBI" id="CHEBI:456216"/>
        <dbReference type="EC" id="5.6.2.3"/>
    </reaction>
</comment>
<proteinExistence type="inferred from homology"/>
<evidence type="ECO:0000259" key="2">
    <source>
        <dbReference type="Pfam" id="PF05970"/>
    </source>
</evidence>
<evidence type="ECO:0000256" key="1">
    <source>
        <dbReference type="RuleBase" id="RU363044"/>
    </source>
</evidence>
<dbReference type="GO" id="GO:0016887">
    <property type="term" value="F:ATP hydrolysis activity"/>
    <property type="evidence" value="ECO:0007669"/>
    <property type="project" value="RHEA"/>
</dbReference>
<keyword evidence="1" id="KW-0378">Hydrolase</keyword>
<keyword evidence="1" id="KW-0234">DNA repair</keyword>
<evidence type="ECO:0000313" key="4">
    <source>
        <dbReference type="Proteomes" id="UP000198211"/>
    </source>
</evidence>
<dbReference type="GO" id="GO:0000723">
    <property type="term" value="P:telomere maintenance"/>
    <property type="evidence" value="ECO:0007669"/>
    <property type="project" value="InterPro"/>
</dbReference>
<dbReference type="Pfam" id="PF05970">
    <property type="entry name" value="PIF1"/>
    <property type="match status" value="1"/>
</dbReference>
<name>A0A225V831_9STRA</name>
<gene>
    <name evidence="3" type="ORF">PHMEG_00027154</name>
</gene>
<dbReference type="GO" id="GO:0006281">
    <property type="term" value="P:DNA repair"/>
    <property type="evidence" value="ECO:0007669"/>
    <property type="project" value="UniProtKB-KW"/>
</dbReference>
<dbReference type="PANTHER" id="PTHR10492">
    <property type="match status" value="1"/>
</dbReference>
<organism evidence="3 4">
    <name type="scientific">Phytophthora megakarya</name>
    <dbReference type="NCBI Taxonomy" id="4795"/>
    <lineage>
        <taxon>Eukaryota</taxon>
        <taxon>Sar</taxon>
        <taxon>Stramenopiles</taxon>
        <taxon>Oomycota</taxon>
        <taxon>Peronosporomycetes</taxon>
        <taxon>Peronosporales</taxon>
        <taxon>Peronosporaceae</taxon>
        <taxon>Phytophthora</taxon>
    </lineage>
</organism>
<reference evidence="4" key="1">
    <citation type="submission" date="2017-03" db="EMBL/GenBank/DDBJ databases">
        <title>Phytopthora megakarya and P. palmivora, two closely related causual agents of cacao black pod achieved similar genome size and gene model numbers by different mechanisms.</title>
        <authorList>
            <person name="Ali S."/>
            <person name="Shao J."/>
            <person name="Larry D.J."/>
            <person name="Kronmiller B."/>
            <person name="Shen D."/>
            <person name="Strem M.D."/>
            <person name="Melnick R.L."/>
            <person name="Guiltinan M.J."/>
            <person name="Tyler B.M."/>
            <person name="Meinhardt L.W."/>
            <person name="Bailey B.A."/>
        </authorList>
    </citation>
    <scope>NUCLEOTIDE SEQUENCE [LARGE SCALE GENOMIC DNA]</scope>
    <source>
        <strain evidence="4">zdho120</strain>
    </source>
</reference>
<dbReference type="Proteomes" id="UP000198211">
    <property type="component" value="Unassembled WGS sequence"/>
</dbReference>
<keyword evidence="1" id="KW-0067">ATP-binding</keyword>
<protein>
    <recommendedName>
        <fullName evidence="1">ATP-dependent DNA helicase</fullName>
        <ecNumber evidence="1">5.6.2.3</ecNumber>
    </recommendedName>
</protein>
<dbReference type="EMBL" id="NBNE01006836">
    <property type="protein sequence ID" value="OWZ01452.1"/>
    <property type="molecule type" value="Genomic_DNA"/>
</dbReference>
<dbReference type="InterPro" id="IPR010285">
    <property type="entry name" value="DNA_helicase_pif1-like_DEAD"/>
</dbReference>
<dbReference type="GO" id="GO:0005524">
    <property type="term" value="F:ATP binding"/>
    <property type="evidence" value="ECO:0007669"/>
    <property type="project" value="UniProtKB-KW"/>
</dbReference>
<keyword evidence="1" id="KW-0227">DNA damage</keyword>
<comment type="similarity">
    <text evidence="1">Belongs to the helicase family.</text>
</comment>
<dbReference type="PANTHER" id="PTHR10492:SF101">
    <property type="entry name" value="ATP-DEPENDENT DNA HELICASE"/>
    <property type="match status" value="1"/>
</dbReference>
<dbReference type="GO" id="GO:0043139">
    <property type="term" value="F:5'-3' DNA helicase activity"/>
    <property type="evidence" value="ECO:0007669"/>
    <property type="project" value="UniProtKB-EC"/>
</dbReference>
<accession>A0A225V831</accession>
<keyword evidence="1" id="KW-0547">Nucleotide-binding</keyword>
<sequence length="151" mass="17277">MAQVVLENPFFVSKYLRMFDLSAKGAYHTFDVSYPSQPNRAFHMQSFLAKSKGGTDPKTSLIISDEAPMMNRGFFEVVDRVVRDIMKNESGPSGRKVIVFSRHHRQILPIYEKIHVNFVLPKICAYEPPQIQGIWPNSLNSCFKLVKVATR</sequence>
<feature type="domain" description="DNA helicase Pif1-like DEAD-box helicase" evidence="2">
    <location>
        <begin position="58"/>
        <end position="113"/>
    </location>
</feature>